<gene>
    <name evidence="3" type="primary">CML10</name>
    <name evidence="3" type="ORF">SNEC2469_LOCUS18949</name>
</gene>
<evidence type="ECO:0000259" key="2">
    <source>
        <dbReference type="PROSITE" id="PS50222"/>
    </source>
</evidence>
<dbReference type="Pfam" id="PF13499">
    <property type="entry name" value="EF-hand_7"/>
    <property type="match status" value="1"/>
</dbReference>
<evidence type="ECO:0000313" key="3">
    <source>
        <dbReference type="EMBL" id="CAE7664569.1"/>
    </source>
</evidence>
<name>A0A812WBF5_9DINO</name>
<dbReference type="Gene3D" id="1.10.238.10">
    <property type="entry name" value="EF-hand"/>
    <property type="match status" value="1"/>
</dbReference>
<evidence type="ECO:0000256" key="1">
    <source>
        <dbReference type="ARBA" id="ARBA00022837"/>
    </source>
</evidence>
<keyword evidence="4" id="KW-1185">Reference proteome</keyword>
<dbReference type="OrthoDB" id="293868at2759"/>
<dbReference type="SUPFAM" id="SSF47473">
    <property type="entry name" value="EF-hand"/>
    <property type="match status" value="1"/>
</dbReference>
<dbReference type="InterPro" id="IPR018247">
    <property type="entry name" value="EF_Hand_1_Ca_BS"/>
</dbReference>
<dbReference type="EMBL" id="CAJNJA010032177">
    <property type="protein sequence ID" value="CAE7664569.1"/>
    <property type="molecule type" value="Genomic_DNA"/>
</dbReference>
<dbReference type="AlphaFoldDB" id="A0A812WBF5"/>
<accession>A0A812WBF5</accession>
<evidence type="ECO:0000313" key="4">
    <source>
        <dbReference type="Proteomes" id="UP000601435"/>
    </source>
</evidence>
<dbReference type="CDD" id="cd00051">
    <property type="entry name" value="EFh"/>
    <property type="match status" value="1"/>
</dbReference>
<comment type="caution">
    <text evidence="3">The sequence shown here is derived from an EMBL/GenBank/DDBJ whole genome shotgun (WGS) entry which is preliminary data.</text>
</comment>
<dbReference type="InterPro" id="IPR002048">
    <property type="entry name" value="EF_hand_dom"/>
</dbReference>
<dbReference type="SMART" id="SM00054">
    <property type="entry name" value="EFh"/>
    <property type="match status" value="2"/>
</dbReference>
<organism evidence="3 4">
    <name type="scientific">Symbiodinium necroappetens</name>
    <dbReference type="NCBI Taxonomy" id="1628268"/>
    <lineage>
        <taxon>Eukaryota</taxon>
        <taxon>Sar</taxon>
        <taxon>Alveolata</taxon>
        <taxon>Dinophyceae</taxon>
        <taxon>Suessiales</taxon>
        <taxon>Symbiodiniaceae</taxon>
        <taxon>Symbiodinium</taxon>
    </lineage>
</organism>
<dbReference type="PROSITE" id="PS00018">
    <property type="entry name" value="EF_HAND_1"/>
    <property type="match status" value="2"/>
</dbReference>
<protein>
    <submittedName>
        <fullName evidence="3">CML10 protein</fullName>
    </submittedName>
</protein>
<feature type="domain" description="EF-hand" evidence="2">
    <location>
        <begin position="1"/>
        <end position="30"/>
    </location>
</feature>
<keyword evidence="1" id="KW-0106">Calcium</keyword>
<dbReference type="GO" id="GO:0005509">
    <property type="term" value="F:calcium ion binding"/>
    <property type="evidence" value="ECO:0007669"/>
    <property type="project" value="InterPro"/>
</dbReference>
<dbReference type="PROSITE" id="PS50222">
    <property type="entry name" value="EF_HAND_2"/>
    <property type="match status" value="1"/>
</dbReference>
<sequence length="65" mass="7134">MTSFNKFDKNGDGRISCSELSALMQQLDPSWSGGDLTKLMAQADDNGDGTLDPEEFVQFVFSPSR</sequence>
<dbReference type="InterPro" id="IPR011992">
    <property type="entry name" value="EF-hand-dom_pair"/>
</dbReference>
<dbReference type="Proteomes" id="UP000601435">
    <property type="component" value="Unassembled WGS sequence"/>
</dbReference>
<reference evidence="3" key="1">
    <citation type="submission" date="2021-02" db="EMBL/GenBank/DDBJ databases">
        <authorList>
            <person name="Dougan E. K."/>
            <person name="Rhodes N."/>
            <person name="Thang M."/>
            <person name="Chan C."/>
        </authorList>
    </citation>
    <scope>NUCLEOTIDE SEQUENCE</scope>
</reference>
<proteinExistence type="predicted"/>